<dbReference type="InterPro" id="IPR050336">
    <property type="entry name" value="Chromosome_partition/occlusion"/>
</dbReference>
<evidence type="ECO:0000259" key="1">
    <source>
        <dbReference type="SMART" id="SM00470"/>
    </source>
</evidence>
<accession>A0A7C3SJ49</accession>
<proteinExistence type="predicted"/>
<dbReference type="SUPFAM" id="SSF110849">
    <property type="entry name" value="ParB/Sulfiredoxin"/>
    <property type="match status" value="1"/>
</dbReference>
<sequence>MRLLHNKAWDRASGAWPRLFKKGEKRNRDVDRVQNIRLRAVDLDDHPFIVASQADFEALKESLAVVGLLNPPWLRAKGDGRWQVVAGLKRLRAAVSLGWESVPAASLPADTPDRRCLLISLHDNAFSRRFTLSEQVFWAGKLSCYFPVSKIAEDFLPLLGLPPSLKFLQRLLSAGTLEDPWHLLLAQERLALTAAARLALWQASDRAAALPYFQTLPLSQSKQEELLDWLELLARREGASVAEILSRPELAAFLEDHAKNSQEKAENIRCRLKAWVFPRLVAAQAAFDQGLARLGLKQHPRLRLSPPPAFEGPDFHLEIRFRDAQELQNLLQHLLHLAKEKDFSELTSP</sequence>
<dbReference type="Pfam" id="PF02195">
    <property type="entry name" value="ParB_N"/>
    <property type="match status" value="1"/>
</dbReference>
<dbReference type="GO" id="GO:0007059">
    <property type="term" value="P:chromosome segregation"/>
    <property type="evidence" value="ECO:0007669"/>
    <property type="project" value="TreeGrafter"/>
</dbReference>
<gene>
    <name evidence="2" type="ORF">ENV62_06485</name>
</gene>
<dbReference type="AlphaFoldDB" id="A0A7C3SJ49"/>
<dbReference type="InterPro" id="IPR036086">
    <property type="entry name" value="ParB/Sulfiredoxin_sf"/>
</dbReference>
<dbReference type="EMBL" id="DTHB01000043">
    <property type="protein sequence ID" value="HGB14864.1"/>
    <property type="molecule type" value="Genomic_DNA"/>
</dbReference>
<protein>
    <recommendedName>
        <fullName evidence="1">ParB-like N-terminal domain-containing protein</fullName>
    </recommendedName>
</protein>
<dbReference type="Gene3D" id="3.90.1530.30">
    <property type="match status" value="1"/>
</dbReference>
<dbReference type="PANTHER" id="PTHR33375:SF1">
    <property type="entry name" value="CHROMOSOME-PARTITIONING PROTEIN PARB-RELATED"/>
    <property type="match status" value="1"/>
</dbReference>
<name>A0A7C3SJ49_9BACT</name>
<dbReference type="SMART" id="SM00470">
    <property type="entry name" value="ParB"/>
    <property type="match status" value="1"/>
</dbReference>
<organism evidence="2">
    <name type="scientific">Desulfobacca acetoxidans</name>
    <dbReference type="NCBI Taxonomy" id="60893"/>
    <lineage>
        <taxon>Bacteria</taxon>
        <taxon>Pseudomonadati</taxon>
        <taxon>Thermodesulfobacteriota</taxon>
        <taxon>Desulfobaccia</taxon>
        <taxon>Desulfobaccales</taxon>
        <taxon>Desulfobaccaceae</taxon>
        <taxon>Desulfobacca</taxon>
    </lineage>
</organism>
<feature type="domain" description="ParB-like N-terminal" evidence="1">
    <location>
        <begin position="37"/>
        <end position="125"/>
    </location>
</feature>
<dbReference type="GO" id="GO:0005694">
    <property type="term" value="C:chromosome"/>
    <property type="evidence" value="ECO:0007669"/>
    <property type="project" value="TreeGrafter"/>
</dbReference>
<comment type="caution">
    <text evidence="2">The sequence shown here is derived from an EMBL/GenBank/DDBJ whole genome shotgun (WGS) entry which is preliminary data.</text>
</comment>
<dbReference type="InterPro" id="IPR003115">
    <property type="entry name" value="ParB_N"/>
</dbReference>
<evidence type="ECO:0000313" key="2">
    <source>
        <dbReference type="EMBL" id="HGB14864.1"/>
    </source>
</evidence>
<reference evidence="2" key="1">
    <citation type="journal article" date="2020" name="mSystems">
        <title>Genome- and Community-Level Interaction Insights into Carbon Utilization and Element Cycling Functions of Hydrothermarchaeota in Hydrothermal Sediment.</title>
        <authorList>
            <person name="Zhou Z."/>
            <person name="Liu Y."/>
            <person name="Xu W."/>
            <person name="Pan J."/>
            <person name="Luo Z.H."/>
            <person name="Li M."/>
        </authorList>
    </citation>
    <scope>NUCLEOTIDE SEQUENCE [LARGE SCALE GENOMIC DNA]</scope>
    <source>
        <strain evidence="2">SpSt-776</strain>
    </source>
</reference>
<dbReference type="PANTHER" id="PTHR33375">
    <property type="entry name" value="CHROMOSOME-PARTITIONING PROTEIN PARB-RELATED"/>
    <property type="match status" value="1"/>
</dbReference>